<evidence type="ECO:0000313" key="7">
    <source>
        <dbReference type="Proteomes" id="UP000321248"/>
    </source>
</evidence>
<dbReference type="InterPro" id="IPR029510">
    <property type="entry name" value="Ald_DH_CS_GLU"/>
</dbReference>
<dbReference type="Proteomes" id="UP000321248">
    <property type="component" value="Unassembled WGS sequence"/>
</dbReference>
<dbReference type="PROSITE" id="PS00687">
    <property type="entry name" value="ALDEHYDE_DEHYDR_GLU"/>
    <property type="match status" value="1"/>
</dbReference>
<dbReference type="PANTHER" id="PTHR43353">
    <property type="entry name" value="SUCCINATE-SEMIALDEHYDE DEHYDROGENASE, MITOCHONDRIAL"/>
    <property type="match status" value="1"/>
</dbReference>
<evidence type="ECO:0000256" key="1">
    <source>
        <dbReference type="ARBA" id="ARBA00009986"/>
    </source>
</evidence>
<dbReference type="PANTHER" id="PTHR43353:SF5">
    <property type="entry name" value="SUCCINATE-SEMIALDEHYDE DEHYDROGENASE, MITOCHONDRIAL"/>
    <property type="match status" value="1"/>
</dbReference>
<evidence type="ECO:0000313" key="6">
    <source>
        <dbReference type="EMBL" id="TXK62541.1"/>
    </source>
</evidence>
<dbReference type="FunFam" id="3.40.605.10:FF:000005">
    <property type="entry name" value="Succinate-semialdehyde dehydrogenase I"/>
    <property type="match status" value="1"/>
</dbReference>
<dbReference type="EMBL" id="VRTS01000004">
    <property type="protein sequence ID" value="TXK62541.1"/>
    <property type="molecule type" value="Genomic_DNA"/>
</dbReference>
<dbReference type="InterPro" id="IPR016162">
    <property type="entry name" value="Ald_DH_N"/>
</dbReference>
<dbReference type="NCBIfam" id="TIGR01780">
    <property type="entry name" value="SSADH"/>
    <property type="match status" value="1"/>
</dbReference>
<dbReference type="OrthoDB" id="9812625at2"/>
<dbReference type="CDD" id="cd07103">
    <property type="entry name" value="ALDH_F5_SSADH_GabD"/>
    <property type="match status" value="1"/>
</dbReference>
<dbReference type="InterPro" id="IPR010102">
    <property type="entry name" value="Succ_semiAld_DH"/>
</dbReference>
<gene>
    <name evidence="6" type="ORF">FU658_07185</name>
</gene>
<feature type="active site" evidence="3">
    <location>
        <position position="256"/>
    </location>
</feature>
<dbReference type="RefSeq" id="WP_147891463.1">
    <property type="nucleotide sequence ID" value="NZ_VRTS01000004.1"/>
</dbReference>
<organism evidence="6 7">
    <name type="scientific">Alkalisalibacterium limincola</name>
    <dbReference type="NCBI Taxonomy" id="2699169"/>
    <lineage>
        <taxon>Bacteria</taxon>
        <taxon>Pseudomonadati</taxon>
        <taxon>Pseudomonadota</taxon>
        <taxon>Gammaproteobacteria</taxon>
        <taxon>Lysobacterales</taxon>
        <taxon>Lysobacteraceae</taxon>
        <taxon>Alkalisalibacterium</taxon>
    </lineage>
</organism>
<dbReference type="InterPro" id="IPR016160">
    <property type="entry name" value="Ald_DH_CS_CYS"/>
</dbReference>
<dbReference type="Gene3D" id="3.40.309.10">
    <property type="entry name" value="Aldehyde Dehydrogenase, Chain A, domain 2"/>
    <property type="match status" value="1"/>
</dbReference>
<accession>A0A5C8KQ81</accession>
<dbReference type="AlphaFoldDB" id="A0A5C8KQ81"/>
<dbReference type="FunFam" id="3.40.309.10:FF:000004">
    <property type="entry name" value="Succinate-semialdehyde dehydrogenase I"/>
    <property type="match status" value="1"/>
</dbReference>
<keyword evidence="2 4" id="KW-0560">Oxidoreductase</keyword>
<sequence>MKLDDSELLRTRLFIDGAWREARGGGHVDVDDPATGECVARVCDGGEADVQAAIEAAESALPGWRGLSARERADVLMDWYRLLLEHKQDLAAIMTAEQGKPLKEAAGEIDYGANYIRWFAEEARRVYGDVIPAPSGDRRLITLRQPVGVVAAITPWNFPNAMLARKLAPALAAGCTVVCKPATQTPLSALAMVELAQRAGLPKGVVNVVVGRDASAIGKALTDSPVVRKLSFTGSTSVGKRLMEACAGTVKKLSLELGGNAPFIVFEDADLELAVDALMGAKFRNAGQTCICPNRVLVHESIHDRFVDAVCERVRQLDVGPGDREGVVLGPLINDEAIEKVEELLADARKHGARVVVGGGRMEALGPRFFQPTVITGVTREMRMSCDEIFGPVVAVMSFASEDEAIEIANDTEYGLAAYFCSRSQSRCWRVAEALEAGIIGINEGLVSTEVAPFGGVKESGIGREGARAGIDEYLETKYLCLGGLDRQD</sequence>
<evidence type="ECO:0000259" key="5">
    <source>
        <dbReference type="Pfam" id="PF00171"/>
    </source>
</evidence>
<feature type="domain" description="Aldehyde dehydrogenase" evidence="5">
    <location>
        <begin position="19"/>
        <end position="479"/>
    </location>
</feature>
<dbReference type="SUPFAM" id="SSF53720">
    <property type="entry name" value="ALDH-like"/>
    <property type="match status" value="1"/>
</dbReference>
<evidence type="ECO:0000256" key="2">
    <source>
        <dbReference type="ARBA" id="ARBA00023002"/>
    </source>
</evidence>
<dbReference type="InterPro" id="IPR016161">
    <property type="entry name" value="Ald_DH/histidinol_DH"/>
</dbReference>
<dbReference type="FunFam" id="3.40.605.10:FF:000026">
    <property type="entry name" value="Aldehyde dehydrogenase, putative"/>
    <property type="match status" value="1"/>
</dbReference>
<dbReference type="GO" id="GO:0004777">
    <property type="term" value="F:succinate-semialdehyde dehydrogenase (NAD+) activity"/>
    <property type="evidence" value="ECO:0007669"/>
    <property type="project" value="TreeGrafter"/>
</dbReference>
<dbReference type="Gene3D" id="3.40.605.10">
    <property type="entry name" value="Aldehyde Dehydrogenase, Chain A, domain 1"/>
    <property type="match status" value="1"/>
</dbReference>
<keyword evidence="7" id="KW-1185">Reference proteome</keyword>
<protein>
    <submittedName>
        <fullName evidence="6">NAD-dependent succinate-semialdehyde dehydrogenase</fullName>
    </submittedName>
</protein>
<dbReference type="GO" id="GO:0009450">
    <property type="term" value="P:gamma-aminobutyric acid catabolic process"/>
    <property type="evidence" value="ECO:0007669"/>
    <property type="project" value="InterPro"/>
</dbReference>
<dbReference type="PROSITE" id="PS00070">
    <property type="entry name" value="ALDEHYDE_DEHYDR_CYS"/>
    <property type="match status" value="1"/>
</dbReference>
<evidence type="ECO:0000256" key="4">
    <source>
        <dbReference type="RuleBase" id="RU003345"/>
    </source>
</evidence>
<dbReference type="Pfam" id="PF00171">
    <property type="entry name" value="Aldedh"/>
    <property type="match status" value="1"/>
</dbReference>
<dbReference type="InterPro" id="IPR050740">
    <property type="entry name" value="Aldehyde_DH_Superfamily"/>
</dbReference>
<evidence type="ECO:0000256" key="3">
    <source>
        <dbReference type="PROSITE-ProRule" id="PRU10007"/>
    </source>
</evidence>
<reference evidence="6 7" key="1">
    <citation type="submission" date="2019-08" db="EMBL/GenBank/DDBJ databases">
        <authorList>
            <person name="Karlyshev A.V."/>
        </authorList>
    </citation>
    <scope>NUCLEOTIDE SEQUENCE [LARGE SCALE GENOMIC DNA]</scope>
    <source>
        <strain evidence="6 7">Alg18-2.2</strain>
    </source>
</reference>
<proteinExistence type="inferred from homology"/>
<comment type="caution">
    <text evidence="6">The sequence shown here is derived from an EMBL/GenBank/DDBJ whole genome shotgun (WGS) entry which is preliminary data.</text>
</comment>
<dbReference type="InterPro" id="IPR015590">
    <property type="entry name" value="Aldehyde_DH_dom"/>
</dbReference>
<name>A0A5C8KQ81_9GAMM</name>
<comment type="similarity">
    <text evidence="1 4">Belongs to the aldehyde dehydrogenase family.</text>
</comment>
<dbReference type="InterPro" id="IPR016163">
    <property type="entry name" value="Ald_DH_C"/>
</dbReference>